<keyword evidence="3" id="KW-1185">Reference proteome</keyword>
<comment type="caution">
    <text evidence="2">The sequence shown here is derived from an EMBL/GenBank/DDBJ whole genome shotgun (WGS) entry which is preliminary data.</text>
</comment>
<organism evidence="2 3">
    <name type="scientific">Polynucleobacter brandtiae</name>
    <dbReference type="NCBI Taxonomy" id="1938816"/>
    <lineage>
        <taxon>Bacteria</taxon>
        <taxon>Pseudomonadati</taxon>
        <taxon>Pseudomonadota</taxon>
        <taxon>Betaproteobacteria</taxon>
        <taxon>Burkholderiales</taxon>
        <taxon>Burkholderiaceae</taxon>
        <taxon>Polynucleobacter</taxon>
    </lineage>
</organism>
<dbReference type="InterPro" id="IPR046612">
    <property type="entry name" value="DUF6671"/>
</dbReference>
<gene>
    <name evidence="2" type="ORF">B0G85_0832</name>
</gene>
<dbReference type="Proteomes" id="UP000229366">
    <property type="component" value="Unassembled WGS sequence"/>
</dbReference>
<reference evidence="2 3" key="1">
    <citation type="submission" date="2017-11" db="EMBL/GenBank/DDBJ databases">
        <title>Genomic Encyclopedia of Type Strains, Phase III (KMG-III): the genomes of soil and plant-associated and newly described type strains.</title>
        <authorList>
            <person name="Whitman W."/>
        </authorList>
    </citation>
    <scope>NUCLEOTIDE SEQUENCE [LARGE SCALE GENOMIC DNA]</scope>
    <source>
        <strain evidence="2 3">UB-Domo-W1</strain>
    </source>
</reference>
<accession>A0A2M8VQX6</accession>
<evidence type="ECO:0000313" key="2">
    <source>
        <dbReference type="EMBL" id="PJI79854.1"/>
    </source>
</evidence>
<feature type="domain" description="DUF6671" evidence="1">
    <location>
        <begin position="65"/>
        <end position="280"/>
    </location>
</feature>
<dbReference type="Pfam" id="PF20376">
    <property type="entry name" value="DUF6671"/>
    <property type="match status" value="1"/>
</dbReference>
<dbReference type="OrthoDB" id="9793837at2"/>
<dbReference type="RefSeq" id="WP_100379205.1">
    <property type="nucleotide sequence ID" value="NZ_CBCSBW010000002.1"/>
</dbReference>
<evidence type="ECO:0000259" key="1">
    <source>
        <dbReference type="Pfam" id="PF20376"/>
    </source>
</evidence>
<name>A0A2M8VQX6_9BURK</name>
<dbReference type="AlphaFoldDB" id="A0A2M8VQX6"/>
<evidence type="ECO:0000313" key="3">
    <source>
        <dbReference type="Proteomes" id="UP000229366"/>
    </source>
</evidence>
<dbReference type="EMBL" id="PGTX01000002">
    <property type="protein sequence ID" value="PJI79854.1"/>
    <property type="molecule type" value="Genomic_DNA"/>
</dbReference>
<proteinExistence type="predicted"/>
<sequence>MNFFSNRTASLLTKHGKEMVIASEMLALTGCQVQHTDAYDTDQLGTFTRETPRYGTQLDAARKKVIIGMDLLGTNLGLANEGAFVADPYTGVIPWNNELVILLDHQHQFEIIGFSGAPAQSNSSYLSHWEEVIQFSQSALFPSHQLVIKPTDEYHPQSRKGIKNLIELKDAFEWAQAHSTKGAVFIENDLRAFANPTRMENIRKATLDLIQKMNSVCPGCQTPGYWIKDIQRGLPCNACGLPTEQEIAKIWGCLKCDHQHTEGMKVLKLADPSRCSHCNP</sequence>
<protein>
    <recommendedName>
        <fullName evidence="1">DUF6671 domain-containing protein</fullName>
    </recommendedName>
</protein>